<evidence type="ECO:0000313" key="3">
    <source>
        <dbReference type="Proteomes" id="UP000292307"/>
    </source>
</evidence>
<dbReference type="RefSeq" id="WP_131145862.1">
    <property type="nucleotide sequence ID" value="NZ_BMWV01000004.1"/>
</dbReference>
<proteinExistence type="predicted"/>
<dbReference type="Pfam" id="PF12974">
    <property type="entry name" value="Phosphonate-bd"/>
    <property type="match status" value="1"/>
</dbReference>
<dbReference type="PANTHER" id="PTHR35841">
    <property type="entry name" value="PHOSPHONATES-BINDING PERIPLASMIC PROTEIN"/>
    <property type="match status" value="1"/>
</dbReference>
<dbReference type="EMBL" id="CP036401">
    <property type="protein sequence ID" value="QBI01744.1"/>
    <property type="molecule type" value="Genomic_DNA"/>
</dbReference>
<dbReference type="OrthoDB" id="5599602at2"/>
<dbReference type="Gene3D" id="3.40.190.10">
    <property type="entry name" value="Periplasmic binding protein-like II"/>
    <property type="match status" value="1"/>
</dbReference>
<dbReference type="EMBL" id="BMWV01000004">
    <property type="protein sequence ID" value="GGY40035.1"/>
    <property type="molecule type" value="Genomic_DNA"/>
</dbReference>
<dbReference type="Proteomes" id="UP000628442">
    <property type="component" value="Unassembled WGS sequence"/>
</dbReference>
<dbReference type="AlphaFoldDB" id="A0A411WYG9"/>
<evidence type="ECO:0000313" key="1">
    <source>
        <dbReference type="EMBL" id="GGY40035.1"/>
    </source>
</evidence>
<keyword evidence="3" id="KW-1185">Reference proteome</keyword>
<name>A0A411WYG9_9BURK</name>
<reference evidence="2 3" key="2">
    <citation type="submission" date="2019-02" db="EMBL/GenBank/DDBJ databases">
        <title>Draft Genome Sequences of Six Type Strains of the Genus Massilia.</title>
        <authorList>
            <person name="Miess H."/>
            <person name="Frediansyhah A."/>
            <person name="Gross H."/>
        </authorList>
    </citation>
    <scope>NUCLEOTIDE SEQUENCE [LARGE SCALE GENOMIC DNA]</scope>
    <source>
        <strain evidence="2 3">DSM 17472</strain>
    </source>
</reference>
<evidence type="ECO:0000313" key="4">
    <source>
        <dbReference type="Proteomes" id="UP000628442"/>
    </source>
</evidence>
<protein>
    <submittedName>
        <fullName evidence="1">Phosphate ABC transporter substrate-binding protein</fullName>
    </submittedName>
</protein>
<dbReference type="PANTHER" id="PTHR35841:SF1">
    <property type="entry name" value="PHOSPHONATES-BINDING PERIPLASMIC PROTEIN"/>
    <property type="match status" value="1"/>
</dbReference>
<reference evidence="1" key="3">
    <citation type="submission" date="2022-12" db="EMBL/GenBank/DDBJ databases">
        <authorList>
            <person name="Sun Q."/>
            <person name="Kim S."/>
        </authorList>
    </citation>
    <scope>NUCLEOTIDE SEQUENCE</scope>
    <source>
        <strain evidence="1">KCTC 12343</strain>
    </source>
</reference>
<reference evidence="1" key="1">
    <citation type="journal article" date="2014" name="Int. J. Syst. Evol. Microbiol.">
        <title>Complete genome sequence of Corynebacterium casei LMG S-19264T (=DSM 44701T), isolated from a smear-ripened cheese.</title>
        <authorList>
            <consortium name="US DOE Joint Genome Institute (JGI-PGF)"/>
            <person name="Walter F."/>
            <person name="Albersmeier A."/>
            <person name="Kalinowski J."/>
            <person name="Ruckert C."/>
        </authorList>
    </citation>
    <scope>NUCLEOTIDE SEQUENCE</scope>
    <source>
        <strain evidence="1">KCTC 12343</strain>
    </source>
</reference>
<dbReference type="SUPFAM" id="SSF53850">
    <property type="entry name" value="Periplasmic binding protein-like II"/>
    <property type="match status" value="1"/>
</dbReference>
<dbReference type="Proteomes" id="UP000292307">
    <property type="component" value="Chromosome"/>
</dbReference>
<sequence length="265" mass="28141">MTWRAALPMYNVSPRLREGYNALLEALLVEADVTAAVELVDDPGTLLDFWRRPDLLVSQACGYPYLVALRGHATLLATPCFDVPGCTGSDYSSVLVARAGSGIRTLEDARGKVAAVNERHSNSGMNALRHAVAPLARDGRFFGAIEWSGSHAASVRLVREGVADVAAIDCVTHAYLQQEYPAALAGVAALGSTAASPGLPLIAGSAVPHSLVRQLRGALLDPGPRLREAMSALRIRGFAHRGVSDYARIAGLERDAAHHGYAELR</sequence>
<organism evidence="1 4">
    <name type="scientific">Pseudoduganella albidiflava</name>
    <dbReference type="NCBI Taxonomy" id="321983"/>
    <lineage>
        <taxon>Bacteria</taxon>
        <taxon>Pseudomonadati</taxon>
        <taxon>Pseudomonadota</taxon>
        <taxon>Betaproteobacteria</taxon>
        <taxon>Burkholderiales</taxon>
        <taxon>Oxalobacteraceae</taxon>
        <taxon>Telluria group</taxon>
        <taxon>Pseudoduganella</taxon>
    </lineage>
</organism>
<accession>A0A411WYG9</accession>
<gene>
    <name evidence="2" type="ORF">EYF70_13450</name>
    <name evidence="1" type="ORF">GCM10007387_22740</name>
</gene>
<evidence type="ECO:0000313" key="2">
    <source>
        <dbReference type="EMBL" id="QBI01744.1"/>
    </source>
</evidence>